<dbReference type="KEGG" id="tig:THII_2667"/>
<dbReference type="PANTHER" id="PTHR33293:SF1">
    <property type="entry name" value="INSERTION ELEMENT IS1 1 PROTEIN INSB-RELATED"/>
    <property type="match status" value="1"/>
</dbReference>
<evidence type="ECO:0000313" key="3">
    <source>
        <dbReference type="Proteomes" id="UP000031623"/>
    </source>
</evidence>
<dbReference type="EMBL" id="AP014633">
    <property type="protein sequence ID" value="BAP57197.1"/>
    <property type="molecule type" value="Genomic_DNA"/>
</dbReference>
<organism evidence="1 3">
    <name type="scientific">Thioploca ingrica</name>
    <dbReference type="NCBI Taxonomy" id="40754"/>
    <lineage>
        <taxon>Bacteria</taxon>
        <taxon>Pseudomonadati</taxon>
        <taxon>Pseudomonadota</taxon>
        <taxon>Gammaproteobacteria</taxon>
        <taxon>Thiotrichales</taxon>
        <taxon>Thiotrichaceae</taxon>
        <taxon>Thioploca</taxon>
    </lineage>
</organism>
<dbReference type="EMBL" id="AP014633">
    <property type="protein sequence ID" value="BAP56964.1"/>
    <property type="molecule type" value="Genomic_DNA"/>
</dbReference>
<dbReference type="AlphaFoldDB" id="A0A090AI10"/>
<evidence type="ECO:0000313" key="2">
    <source>
        <dbReference type="EMBL" id="BAP57197.1"/>
    </source>
</evidence>
<dbReference type="KEGG" id="tig:THII_2900"/>
<keyword evidence="3" id="KW-1185">Reference proteome</keyword>
<accession>A0A090AI10</accession>
<dbReference type="Proteomes" id="UP000031623">
    <property type="component" value="Chromosome"/>
</dbReference>
<sequence length="121" mass="13757">MNCPRCQNEKIVKNGSIHKGKPKYKCQACGRQFVENPTKKRISEESRQLIDKCRCEKISLRGIHRITGIALSWIQNYVNIKSRQVIEQPKPLSDKKKAAYQSNVTRGGVLLGQNEINNGYG</sequence>
<protein>
    <submittedName>
        <fullName evidence="1">Transposase</fullName>
    </submittedName>
</protein>
<name>A0A090AI10_9GAMM</name>
<proteinExistence type="predicted"/>
<gene>
    <name evidence="1" type="ORF">THII_2667</name>
    <name evidence="2" type="ORF">THII_2900</name>
</gene>
<dbReference type="HOGENOM" id="CLU_076276_1_2_6"/>
<dbReference type="InterPro" id="IPR051354">
    <property type="entry name" value="Transposase_27_IS1"/>
</dbReference>
<dbReference type="PANTHER" id="PTHR33293">
    <property type="entry name" value="INSERTION ELEMENT IS1 1 PROTEIN INSB-RELATED"/>
    <property type="match status" value="1"/>
</dbReference>
<reference evidence="1 3" key="1">
    <citation type="journal article" date="2014" name="ISME J.">
        <title>Ecophysiology of Thioploca ingrica as revealed by the complete genome sequence supplemented with proteomic evidence.</title>
        <authorList>
            <person name="Kojima H."/>
            <person name="Ogura Y."/>
            <person name="Yamamoto N."/>
            <person name="Togashi T."/>
            <person name="Mori H."/>
            <person name="Watanabe T."/>
            <person name="Nemoto F."/>
            <person name="Kurokawa K."/>
            <person name="Hayashi T."/>
            <person name="Fukui M."/>
        </authorList>
    </citation>
    <scope>NUCLEOTIDE SEQUENCE [LARGE SCALE GENOMIC DNA]</scope>
</reference>
<evidence type="ECO:0000313" key="1">
    <source>
        <dbReference type="EMBL" id="BAP56964.1"/>
    </source>
</evidence>